<dbReference type="Proteomes" id="UP000663844">
    <property type="component" value="Unassembled WGS sequence"/>
</dbReference>
<protein>
    <recommendedName>
        <fullName evidence="1">Tc1-like transposase DDE domain-containing protein</fullName>
    </recommendedName>
</protein>
<dbReference type="InterPro" id="IPR038717">
    <property type="entry name" value="Tc1-like_DDE_dom"/>
</dbReference>
<name>A0A819KTG2_9BILA</name>
<dbReference type="EMBL" id="CAJOAZ010002696">
    <property type="protein sequence ID" value="CAF3951891.1"/>
    <property type="molecule type" value="Genomic_DNA"/>
</dbReference>
<evidence type="ECO:0000313" key="2">
    <source>
        <dbReference type="EMBL" id="CAF1370561.1"/>
    </source>
</evidence>
<dbReference type="Pfam" id="PF13358">
    <property type="entry name" value="DDE_3"/>
    <property type="match status" value="1"/>
</dbReference>
<feature type="domain" description="Tc1-like transposase DDE" evidence="1">
    <location>
        <begin position="20"/>
        <end position="88"/>
    </location>
</feature>
<evidence type="ECO:0000313" key="4">
    <source>
        <dbReference type="Proteomes" id="UP000663844"/>
    </source>
</evidence>
<dbReference type="EMBL" id="CAJNOG010000850">
    <property type="protein sequence ID" value="CAF1370561.1"/>
    <property type="molecule type" value="Genomic_DNA"/>
</dbReference>
<dbReference type="Gene3D" id="3.30.420.10">
    <property type="entry name" value="Ribonuclease H-like superfamily/Ribonuclease H"/>
    <property type="match status" value="1"/>
</dbReference>
<organism evidence="3 4">
    <name type="scientific">Adineta steineri</name>
    <dbReference type="NCBI Taxonomy" id="433720"/>
    <lineage>
        <taxon>Eukaryota</taxon>
        <taxon>Metazoa</taxon>
        <taxon>Spiralia</taxon>
        <taxon>Gnathifera</taxon>
        <taxon>Rotifera</taxon>
        <taxon>Eurotatoria</taxon>
        <taxon>Bdelloidea</taxon>
        <taxon>Adinetida</taxon>
        <taxon>Adinetidae</taxon>
        <taxon>Adineta</taxon>
    </lineage>
</organism>
<evidence type="ECO:0000313" key="3">
    <source>
        <dbReference type="EMBL" id="CAF3951891.1"/>
    </source>
</evidence>
<dbReference type="GO" id="GO:0003676">
    <property type="term" value="F:nucleic acid binding"/>
    <property type="evidence" value="ECO:0007669"/>
    <property type="project" value="InterPro"/>
</dbReference>
<proteinExistence type="predicted"/>
<comment type="caution">
    <text evidence="3">The sequence shown here is derived from an EMBL/GenBank/DDBJ whole genome shotgun (WGS) entry which is preliminary data.</text>
</comment>
<gene>
    <name evidence="2" type="ORF">JYZ213_LOCUS36099</name>
    <name evidence="3" type="ORF">OXD698_LOCUS26739</name>
</gene>
<reference evidence="3" key="1">
    <citation type="submission" date="2021-02" db="EMBL/GenBank/DDBJ databases">
        <authorList>
            <person name="Nowell W R."/>
        </authorList>
    </citation>
    <scope>NUCLEOTIDE SEQUENCE</scope>
</reference>
<dbReference type="Proteomes" id="UP000663845">
    <property type="component" value="Unassembled WGS sequence"/>
</dbReference>
<accession>A0A819KTG2</accession>
<sequence>MTNGSYYVHILKNYLLPAAKQEFRQYWRLQQDNDPKHTSNIAKQIINNKVRRLMKWPSDSSDVNPIEHLWSIVKRKVEKRKPKNIDELELFLCEEFKNVDVNIVAKIVMSMKKQCLSFIEYKGERTKY</sequence>
<dbReference type="AlphaFoldDB" id="A0A819KTG2"/>
<dbReference type="InterPro" id="IPR036397">
    <property type="entry name" value="RNaseH_sf"/>
</dbReference>
<evidence type="ECO:0000259" key="1">
    <source>
        <dbReference type="Pfam" id="PF13358"/>
    </source>
</evidence>